<dbReference type="GO" id="GO:0003676">
    <property type="term" value="F:nucleic acid binding"/>
    <property type="evidence" value="ECO:0007669"/>
    <property type="project" value="InterPro"/>
</dbReference>
<sequence length="234" mass="25980">MTRDCRTAVVATPQRAPVANQTGNVCYECGRTGHYRNECPKLKNQNRRNKAENKTGNNEATTRAYATGGGGASPDSNVVTGLLGHPFDTDLIPVELGSFNVIVGIDWLAKHHAVIVCDERIIRIPYGDEVLIIKGDGCKGGKSKLSIISCTKTHKYIQKGFPVYLAQVTAKRSDDELGEKRLEDVPIVRDFSKFFREDLSGLPPTRQVKFQIELVITTYNFYQCNYPSIKLDAL</sequence>
<dbReference type="InterPro" id="IPR021109">
    <property type="entry name" value="Peptidase_aspartic_dom_sf"/>
</dbReference>
<proteinExistence type="predicted"/>
<dbReference type="PANTHER" id="PTHR15503:SF45">
    <property type="entry name" value="RNA-DIRECTED DNA POLYMERASE HOMOLOG"/>
    <property type="match status" value="1"/>
</dbReference>
<evidence type="ECO:0000313" key="4">
    <source>
        <dbReference type="EMBL" id="GEZ96945.1"/>
    </source>
</evidence>
<dbReference type="InterPro" id="IPR032567">
    <property type="entry name" value="RTL1-rel"/>
</dbReference>
<comment type="caution">
    <text evidence="4">The sequence shown here is derived from an EMBL/GenBank/DDBJ whole genome shotgun (WGS) entry which is preliminary data.</text>
</comment>
<keyword evidence="1" id="KW-0863">Zinc-finger</keyword>
<dbReference type="SUPFAM" id="SSF57756">
    <property type="entry name" value="Retrovirus zinc finger-like domains"/>
    <property type="match status" value="1"/>
</dbReference>
<keyword evidence="4" id="KW-0808">Transferase</keyword>
<evidence type="ECO:0000256" key="1">
    <source>
        <dbReference type="PROSITE-ProRule" id="PRU00047"/>
    </source>
</evidence>
<feature type="domain" description="CCHC-type" evidence="3">
    <location>
        <begin position="26"/>
        <end position="41"/>
    </location>
</feature>
<dbReference type="Pfam" id="PF00098">
    <property type="entry name" value="zf-CCHC"/>
    <property type="match status" value="1"/>
</dbReference>
<protein>
    <submittedName>
        <fullName evidence="4">Putative reverse transcriptase domain-containing protein</fullName>
    </submittedName>
</protein>
<dbReference type="GO" id="GO:0008270">
    <property type="term" value="F:zinc ion binding"/>
    <property type="evidence" value="ECO:0007669"/>
    <property type="project" value="UniProtKB-KW"/>
</dbReference>
<gene>
    <name evidence="4" type="ORF">Tci_568918</name>
</gene>
<dbReference type="AlphaFoldDB" id="A0A699IYQ9"/>
<dbReference type="SMART" id="SM00343">
    <property type="entry name" value="ZnF_C2HC"/>
    <property type="match status" value="1"/>
</dbReference>
<organism evidence="4">
    <name type="scientific">Tanacetum cinerariifolium</name>
    <name type="common">Dalmatian daisy</name>
    <name type="synonym">Chrysanthemum cinerariifolium</name>
    <dbReference type="NCBI Taxonomy" id="118510"/>
    <lineage>
        <taxon>Eukaryota</taxon>
        <taxon>Viridiplantae</taxon>
        <taxon>Streptophyta</taxon>
        <taxon>Embryophyta</taxon>
        <taxon>Tracheophyta</taxon>
        <taxon>Spermatophyta</taxon>
        <taxon>Magnoliopsida</taxon>
        <taxon>eudicotyledons</taxon>
        <taxon>Gunneridae</taxon>
        <taxon>Pentapetalae</taxon>
        <taxon>asterids</taxon>
        <taxon>campanulids</taxon>
        <taxon>Asterales</taxon>
        <taxon>Asteraceae</taxon>
        <taxon>Asteroideae</taxon>
        <taxon>Anthemideae</taxon>
        <taxon>Anthemidinae</taxon>
        <taxon>Tanacetum</taxon>
    </lineage>
</organism>
<dbReference type="Gene3D" id="2.40.70.10">
    <property type="entry name" value="Acid Proteases"/>
    <property type="match status" value="1"/>
</dbReference>
<feature type="region of interest" description="Disordered" evidence="2">
    <location>
        <begin position="41"/>
        <end position="72"/>
    </location>
</feature>
<dbReference type="GO" id="GO:0003964">
    <property type="term" value="F:RNA-directed DNA polymerase activity"/>
    <property type="evidence" value="ECO:0007669"/>
    <property type="project" value="UniProtKB-KW"/>
</dbReference>
<dbReference type="PANTHER" id="PTHR15503">
    <property type="entry name" value="LDOC1 RELATED"/>
    <property type="match status" value="1"/>
</dbReference>
<evidence type="ECO:0000259" key="3">
    <source>
        <dbReference type="PROSITE" id="PS50158"/>
    </source>
</evidence>
<evidence type="ECO:0000256" key="2">
    <source>
        <dbReference type="SAM" id="MobiDB-lite"/>
    </source>
</evidence>
<accession>A0A699IYQ9</accession>
<dbReference type="Pfam" id="PF08284">
    <property type="entry name" value="RVP_2"/>
    <property type="match status" value="1"/>
</dbReference>
<keyword evidence="4" id="KW-0695">RNA-directed DNA polymerase</keyword>
<dbReference type="InterPro" id="IPR001878">
    <property type="entry name" value="Znf_CCHC"/>
</dbReference>
<dbReference type="InterPro" id="IPR036875">
    <property type="entry name" value="Znf_CCHC_sf"/>
</dbReference>
<keyword evidence="4" id="KW-0548">Nucleotidyltransferase</keyword>
<keyword evidence="1" id="KW-0479">Metal-binding</keyword>
<dbReference type="PROSITE" id="PS50158">
    <property type="entry name" value="ZF_CCHC"/>
    <property type="match status" value="1"/>
</dbReference>
<keyword evidence="1" id="KW-0862">Zinc</keyword>
<dbReference type="EMBL" id="BKCJ010349249">
    <property type="protein sequence ID" value="GEZ96945.1"/>
    <property type="molecule type" value="Genomic_DNA"/>
</dbReference>
<name>A0A699IYQ9_TANCI</name>
<dbReference type="Gene3D" id="4.10.60.10">
    <property type="entry name" value="Zinc finger, CCHC-type"/>
    <property type="match status" value="1"/>
</dbReference>
<reference evidence="4" key="1">
    <citation type="journal article" date="2019" name="Sci. Rep.">
        <title>Draft genome of Tanacetum cinerariifolium, the natural source of mosquito coil.</title>
        <authorList>
            <person name="Yamashiro T."/>
            <person name="Shiraishi A."/>
            <person name="Satake H."/>
            <person name="Nakayama K."/>
        </authorList>
    </citation>
    <scope>NUCLEOTIDE SEQUENCE</scope>
</reference>